<dbReference type="Proteomes" id="UP000008075">
    <property type="component" value="Plasmid XNC1_p"/>
</dbReference>
<organism evidence="1 2">
    <name type="scientific">Xenorhabdus nematophila (strain ATCC 19061 / DSM 3370 / CCUG 14189 / LMG 1036 / NCIMB 9965 / AN6)</name>
    <dbReference type="NCBI Taxonomy" id="406817"/>
    <lineage>
        <taxon>Bacteria</taxon>
        <taxon>Pseudomonadati</taxon>
        <taxon>Pseudomonadota</taxon>
        <taxon>Gammaproteobacteria</taxon>
        <taxon>Enterobacterales</taxon>
        <taxon>Morganellaceae</taxon>
        <taxon>Xenorhabdus</taxon>
    </lineage>
</organism>
<dbReference type="HOGENOM" id="CLU_2848885_0_0_6"/>
<protein>
    <submittedName>
        <fullName evidence="1">Uncharacterized protein</fullName>
    </submittedName>
</protein>
<gene>
    <name evidence="1" type="ORF">XNC1_p0090</name>
</gene>
<reference evidence="1 2" key="1">
    <citation type="journal article" date="2011" name="PLoS ONE">
        <title>The entomopathogenic bacterial endosymbionts xenorhabdus and photorhabdus: convergent lifestyles from divergent genomes.</title>
        <authorList>
            <person name="Chaston J.M."/>
            <person name="Suen G."/>
            <person name="Tucker S.L."/>
            <person name="Andersen A.W."/>
            <person name="Bhasin A."/>
            <person name="Bode E."/>
            <person name="Bode H.B."/>
            <person name="Brachmann A.O."/>
            <person name="Cowles C.E."/>
            <person name="Cowles K.N."/>
            <person name="Darby C."/>
            <person name="de Leon L."/>
            <person name="Drace K."/>
            <person name="Du Z."/>
            <person name="Givaudan A."/>
            <person name="Herbert Tran E.E."/>
            <person name="Jewell K.A."/>
            <person name="Knack J.J."/>
            <person name="Krasomil-Osterfeld K.C."/>
            <person name="Kukor R."/>
            <person name="Lanois A."/>
            <person name="Latreille P."/>
            <person name="Leimgruber N.K."/>
            <person name="Lipke C.M."/>
            <person name="Liu R."/>
            <person name="Lu X."/>
            <person name="Martens E.C."/>
            <person name="Marri P.R."/>
            <person name="Medigue C."/>
            <person name="Menard M.L."/>
            <person name="Miller N.M."/>
            <person name="Morales-Soto N."/>
            <person name="Norton S."/>
            <person name="Ogier J.C."/>
            <person name="Orchard S.S."/>
            <person name="Park D."/>
            <person name="Park Y."/>
            <person name="Qurollo B.A."/>
            <person name="Sugar D.R."/>
            <person name="Richards G.R."/>
            <person name="Rouy Z."/>
            <person name="Slominski B."/>
            <person name="Slominski K."/>
            <person name="Snyder H."/>
            <person name="Tjaden B.C."/>
            <person name="van der Hoeven R."/>
            <person name="Welch R.D."/>
            <person name="Wheeler C."/>
            <person name="Xiang B."/>
            <person name="Barbazuk B."/>
            <person name="Gaudriault S."/>
            <person name="Goodner B."/>
            <person name="Slater S.C."/>
            <person name="Forst S."/>
            <person name="Goldman B.S."/>
            <person name="Goodrich-Blair H."/>
        </authorList>
    </citation>
    <scope>NUCLEOTIDE SEQUENCE [LARGE SCALE GENOMIC DNA]</scope>
    <source>
        <strain evidence="2">ATCC 19061 / DSM 3370 / CCUG 14189 / LMG 1036 / NCIMB 9965 / AN6</strain>
    </source>
</reference>
<keyword evidence="2" id="KW-1185">Reference proteome</keyword>
<sequence length="65" mass="7264">MKLCALSLSNFINLFKDELLFGLSNPIIIESINIANKTTYILFVNINIGIKEDEITGPKKPTLKP</sequence>
<keyword evidence="1" id="KW-0614">Plasmid</keyword>
<accession>D3VM06</accession>
<dbReference type="AlphaFoldDB" id="D3VM06"/>
<evidence type="ECO:0000313" key="2">
    <source>
        <dbReference type="Proteomes" id="UP000008075"/>
    </source>
</evidence>
<dbReference type="EMBL" id="FN667743">
    <property type="protein sequence ID" value="CBJ92958.1"/>
    <property type="molecule type" value="Genomic_DNA"/>
</dbReference>
<dbReference type="KEGG" id="xne:XNC1_p0090"/>
<evidence type="ECO:0000313" key="1">
    <source>
        <dbReference type="EMBL" id="CBJ92958.1"/>
    </source>
</evidence>
<name>D3VM06_XENNA</name>
<proteinExistence type="predicted"/>
<geneLocation type="plasmid" evidence="1 2">
    <name>XNC1_p</name>
</geneLocation>